<dbReference type="Proteomes" id="UP000053825">
    <property type="component" value="Unassembled WGS sequence"/>
</dbReference>
<evidence type="ECO:0000313" key="6">
    <source>
        <dbReference type="EMBL" id="KOC63792.1"/>
    </source>
</evidence>
<dbReference type="SMART" id="SM00364">
    <property type="entry name" value="LRR_BAC"/>
    <property type="match status" value="12"/>
</dbReference>
<reference evidence="6 7" key="1">
    <citation type="submission" date="2015-07" db="EMBL/GenBank/DDBJ databases">
        <title>The genome of Habropoda laboriosa.</title>
        <authorList>
            <person name="Pan H."/>
            <person name="Kapheim K."/>
        </authorList>
    </citation>
    <scope>NUCLEOTIDE SEQUENCE [LARGE SCALE GENOMIC DNA]</scope>
    <source>
        <strain evidence="6">0110345459</strain>
    </source>
</reference>
<organism evidence="6 7">
    <name type="scientific">Habropoda laboriosa</name>
    <dbReference type="NCBI Taxonomy" id="597456"/>
    <lineage>
        <taxon>Eukaryota</taxon>
        <taxon>Metazoa</taxon>
        <taxon>Ecdysozoa</taxon>
        <taxon>Arthropoda</taxon>
        <taxon>Hexapoda</taxon>
        <taxon>Insecta</taxon>
        <taxon>Pterygota</taxon>
        <taxon>Neoptera</taxon>
        <taxon>Endopterygota</taxon>
        <taxon>Hymenoptera</taxon>
        <taxon>Apocrita</taxon>
        <taxon>Aculeata</taxon>
        <taxon>Apoidea</taxon>
        <taxon>Anthophila</taxon>
        <taxon>Apidae</taxon>
        <taxon>Habropoda</taxon>
    </lineage>
</organism>
<dbReference type="Pfam" id="PF00560">
    <property type="entry name" value="LRR_1"/>
    <property type="match status" value="1"/>
</dbReference>
<evidence type="ECO:0000256" key="2">
    <source>
        <dbReference type="ARBA" id="ARBA00022723"/>
    </source>
</evidence>
<proteinExistence type="predicted"/>
<dbReference type="PROSITE" id="PS51746">
    <property type="entry name" value="PPM_2"/>
    <property type="match status" value="1"/>
</dbReference>
<dbReference type="Gene3D" id="3.60.40.10">
    <property type="entry name" value="PPM-type phosphatase domain"/>
    <property type="match status" value="2"/>
</dbReference>
<keyword evidence="3" id="KW-0677">Repeat</keyword>
<dbReference type="Gene3D" id="3.80.10.10">
    <property type="entry name" value="Ribonuclease Inhibitor"/>
    <property type="match status" value="4"/>
</dbReference>
<dbReference type="Pfam" id="PF00481">
    <property type="entry name" value="PP2C"/>
    <property type="match status" value="1"/>
</dbReference>
<dbReference type="OrthoDB" id="737510at2759"/>
<sequence>MVIASGSPAGTTTSSKLRRSRRLSSTRGLKVRVNANPAGQTIPRQDLNQKLGLCPIVSRNLLPDTKARAPINWELNERISLSSGSSAGLEVRPDARKGIELSGNRKKPEIEGRQQQTMSDKQDRRENVRIGTRSSLELMNVSGFHQEQDKKRKDSWSIEIDVIERPEEEENVIKSDSKYEIGIPSEGTNVSRKSTKQRRQMSVLKAQKPEEEENGKWGRKKVDKTNDSISKRLELIHELNQKILANYERFQQKSRSKSHSKESKESLKSSSKEQSGRSVVSNEKESKKEEHVYAEARRKSRVKTECAVQRSCQDSLRQRKVDVNKFTFSKEHCEKLTKDRADTLEKKRSTRTLSKSRILRDNENFIMAPRPGFYSPDEDKDRRSAVRIEYKSKRNEERKSVFYSSQRDEAVEESRRHVDVGNDADCLGSSRLYPDSYSDCNETRVEKLNEEDDRGGTSTSNGPANHVETEISRGIDQANYREGRKYVEEVTDETALEHEILEKLDRTIDRFDGEKMDGQVRRIEENEEEKMEMAEEMFEGSMQNGSSLSELSTRKVARLQETFNSSWDSGVGVDVAGGSGWVRIHTGIESSLVYLTLDTTARDVCRDMLLGDDLSLFIQNLEFLFSVCTDNKSENLFFHCAEALNCENLIDESENETLIRTREAINPGVSKSSRDKWVSIFRGWAHFTRETLDFAETPRTTSLVVVHPFPEIARLGRNGKGVSVHQRKTDWWKVVLEITNQGDSARNPAFVETDHEGLRQFNTEGHKAQYKREVSTRDQYQIQIIENSATSPWRNHNDLTKEPSLRGDGPRRLATVQHRRPQGTVQKRSLNKRQQQIVVSPRDQYQIQIIENSATSPWRNRNDLTKYGGESGRRLASHEKPLEIQDQFLQKLGYQDVSRRSRLGVDPELRHLIAFHVELSKLIYEVDPSAFLRSTIELRSLGQERPKDCGNYTEEQTSITPGFTLIRSTVAHFFIVLLAGPASPLPELSGYSRCGHALVLKGLVFPQWKRRPLAVIGSRLFLYPACPESRPEWMELSGGGSVCYAPSRLGKLVLRITGFPRVTQQCHQSQQQEDSHHGETRHLYLGFHHPWDRDLWKSWIKQAIQLSSCPKQLDLSNGGLSRVPDSALAFPAIEELVLSQNQLTNTNNNLALLHRFPKLHILHLESNELKRIPRELLELTGLTYLNLSDNKIEKIPADISQLINCNDFDFTLKTESPSDDTDAYCQEGFHHNFKLSTQLHILLKELILDRNGIKELPHELVELKNLRNISLAGNCLSSLPSFFNMRALTLTDVLSKTDHSKACKDEKNNQNNLYKVNLRNTQLKGNIILGNYGNLTHLDVSENSIEKLDISALQELRSVRCARNILTELTVCGRNLVSLIAGNNKLKKLTIEPVPVNLEHLDVSYNNLDALPEWTPDLPLLRALFASHNALTALPDRLLTQPSRLEVLHLPHNRLQALPPPRKPLNIVHLTLQDNALTALPTSFFINTEKMKVLNLSNNRLSELPHLGEGNKNRHNNHNLEKLYLTANCLTDTALDTLAKLSSLRVLHIAYNTLDTLPESCIASWKDLEELVLSGNRLQYLPDNVANLRHLRVLRVHSNRLLTCPTFNKTASLKVLDLAHNQLDRVNLATLVPPQLQFLDISCNSRLHVDPRQFQVYRSQRPISLVDVSGQNRPSLPSHPHQQEIVSAEKGSEQPWRLGFSETAGSRERLYVSQVRMPSFCNVEGLFGVFDGGSNQEAPSALQEMIPRLLLEERTVRETSKEYLKYTLLSAHRELKEKGQKYGIDATLVHIVRIQSQPGYPKAPTKYSLKVATSGDAKAVLCRAAGPLTLAPPKKVPVKNQLGNAAMFPLVVPDPTFEEVDLEDDDEFVIIGNRRLWEVLSIQEAVREARAEASPVLAAKRLQDLAQAYGAEDNLSIVVVRLTGPSQGDLDQLMRELRHAVGKNRGQTEAGCPCPCCVPPAAHKPPGPCCCHTNEGYYLNGVLKSIVNRSNKAHNGSGKYFKNRRPTQENESPPYKDDRSSPSGQSDQASDSTFKSRHPSGRVWPGSAASRATNKARQSVFTNENGTRKVSTCLTTQEDTVSERSGALSEEQFRCWEYMLEQNTQLLFDKELDTLTRTPLRRGQSRSTPQLGGNLPFLSKRFGSARSFNPSLPRPPIVRFGSGRRLLNGGPNAAYFGSLQRLMPYNLEYDFAVIQERNGLDSLEQDATRMQQYWGVATTEL</sequence>
<feature type="region of interest" description="Disordered" evidence="4">
    <location>
        <begin position="1993"/>
        <end position="2057"/>
    </location>
</feature>
<feature type="region of interest" description="Disordered" evidence="4">
    <location>
        <begin position="84"/>
        <end position="132"/>
    </location>
</feature>
<dbReference type="InterPro" id="IPR032675">
    <property type="entry name" value="LRR_dom_sf"/>
</dbReference>
<evidence type="ECO:0000256" key="4">
    <source>
        <dbReference type="SAM" id="MobiDB-lite"/>
    </source>
</evidence>
<accession>A0A0L7QZ03</accession>
<feature type="region of interest" description="Disordered" evidence="4">
    <location>
        <begin position="181"/>
        <end position="224"/>
    </location>
</feature>
<evidence type="ECO:0000256" key="1">
    <source>
        <dbReference type="ARBA" id="ARBA00022614"/>
    </source>
</evidence>
<dbReference type="InterPro" id="IPR050216">
    <property type="entry name" value="LRR_domain-containing"/>
</dbReference>
<protein>
    <submittedName>
        <fullName evidence="6">Protein phosphatase PHLPP-like protein</fullName>
    </submittedName>
</protein>
<dbReference type="PROSITE" id="PS51450">
    <property type="entry name" value="LRR"/>
    <property type="match status" value="5"/>
</dbReference>
<feature type="compositionally biased region" description="Low complexity" evidence="4">
    <location>
        <begin position="1"/>
        <end position="15"/>
    </location>
</feature>
<dbReference type="InterPro" id="IPR036457">
    <property type="entry name" value="PPM-type-like_dom_sf"/>
</dbReference>
<dbReference type="PANTHER" id="PTHR48051">
    <property type="match status" value="1"/>
</dbReference>
<dbReference type="SMART" id="SM00332">
    <property type="entry name" value="PP2Cc"/>
    <property type="match status" value="1"/>
</dbReference>
<dbReference type="InterPro" id="IPR001611">
    <property type="entry name" value="Leu-rich_rpt"/>
</dbReference>
<name>A0A0L7QZ03_9HYME</name>
<evidence type="ECO:0000256" key="3">
    <source>
        <dbReference type="ARBA" id="ARBA00022737"/>
    </source>
</evidence>
<dbReference type="STRING" id="597456.A0A0L7QZ03"/>
<dbReference type="GO" id="GO:0005737">
    <property type="term" value="C:cytoplasm"/>
    <property type="evidence" value="ECO:0007669"/>
    <property type="project" value="TreeGrafter"/>
</dbReference>
<dbReference type="CDD" id="cd00143">
    <property type="entry name" value="PP2Cc"/>
    <property type="match status" value="1"/>
</dbReference>
<dbReference type="InterPro" id="IPR055071">
    <property type="entry name" value="RA_PHLPP-like"/>
</dbReference>
<dbReference type="EMBL" id="KQ414685">
    <property type="protein sequence ID" value="KOC63792.1"/>
    <property type="molecule type" value="Genomic_DNA"/>
</dbReference>
<dbReference type="SUPFAM" id="SSF81606">
    <property type="entry name" value="PP2C-like"/>
    <property type="match status" value="1"/>
</dbReference>
<feature type="compositionally biased region" description="Basic and acidic residues" evidence="4">
    <location>
        <begin position="282"/>
        <end position="297"/>
    </location>
</feature>
<dbReference type="SMART" id="SM00369">
    <property type="entry name" value="LRR_TYP"/>
    <property type="match status" value="12"/>
</dbReference>
<evidence type="ECO:0000259" key="5">
    <source>
        <dbReference type="PROSITE" id="PS51746"/>
    </source>
</evidence>
<feature type="region of interest" description="Disordered" evidence="4">
    <location>
        <begin position="397"/>
        <end position="472"/>
    </location>
</feature>
<feature type="domain" description="PPM-type phosphatase" evidence="5">
    <location>
        <begin position="1697"/>
        <end position="1922"/>
    </location>
</feature>
<dbReference type="InterPro" id="IPR003591">
    <property type="entry name" value="Leu-rich_rpt_typical-subtyp"/>
</dbReference>
<feature type="region of interest" description="Disordered" evidence="4">
    <location>
        <begin position="250"/>
        <end position="300"/>
    </location>
</feature>
<dbReference type="GO" id="GO:0046872">
    <property type="term" value="F:metal ion binding"/>
    <property type="evidence" value="ECO:0007669"/>
    <property type="project" value="UniProtKB-KW"/>
</dbReference>
<keyword evidence="1" id="KW-0433">Leucine-rich repeat</keyword>
<dbReference type="SUPFAM" id="SSF52058">
    <property type="entry name" value="L domain-like"/>
    <property type="match status" value="2"/>
</dbReference>
<feature type="compositionally biased region" description="Basic and acidic residues" evidence="4">
    <location>
        <begin position="397"/>
        <end position="420"/>
    </location>
</feature>
<gene>
    <name evidence="6" type="ORF">WH47_01122</name>
</gene>
<keyword evidence="7" id="KW-1185">Reference proteome</keyword>
<feature type="compositionally biased region" description="Basic and acidic residues" evidence="4">
    <location>
        <begin position="259"/>
        <end position="275"/>
    </location>
</feature>
<dbReference type="InterPro" id="IPR001932">
    <property type="entry name" value="PPM-type_phosphatase-like_dom"/>
</dbReference>
<dbReference type="Pfam" id="PF13855">
    <property type="entry name" value="LRR_8"/>
    <property type="match status" value="1"/>
</dbReference>
<keyword evidence="2" id="KW-0479">Metal-binding</keyword>
<dbReference type="Pfam" id="PF23010">
    <property type="entry name" value="RA_3"/>
    <property type="match status" value="1"/>
</dbReference>
<feature type="region of interest" description="Disordered" evidence="4">
    <location>
        <begin position="1"/>
        <end position="28"/>
    </location>
</feature>
<evidence type="ECO:0000313" key="7">
    <source>
        <dbReference type="Proteomes" id="UP000053825"/>
    </source>
</evidence>
<feature type="compositionally biased region" description="Polar residues" evidence="4">
    <location>
        <begin position="2021"/>
        <end position="2033"/>
    </location>
</feature>
<dbReference type="PANTHER" id="PTHR48051:SF1">
    <property type="entry name" value="RAS SUPPRESSOR PROTEIN 1"/>
    <property type="match status" value="1"/>
</dbReference>